<dbReference type="EMBL" id="FNCZ01000006">
    <property type="protein sequence ID" value="SDI04256.1"/>
    <property type="molecule type" value="Genomic_DNA"/>
</dbReference>
<accession>A0A1G8HC69</accession>
<reference evidence="3" key="1">
    <citation type="submission" date="2016-10" db="EMBL/GenBank/DDBJ databases">
        <authorList>
            <person name="Varghese N."/>
            <person name="Submissions S."/>
        </authorList>
    </citation>
    <scope>NUCLEOTIDE SEQUENCE [LARGE SCALE GENOMIC DNA]</scope>
    <source>
        <strain evidence="3">DSM 15363</strain>
    </source>
</reference>
<organism evidence="2 3">
    <name type="scientific">Winogradskyella thalassocola</name>
    <dbReference type="NCBI Taxonomy" id="262004"/>
    <lineage>
        <taxon>Bacteria</taxon>
        <taxon>Pseudomonadati</taxon>
        <taxon>Bacteroidota</taxon>
        <taxon>Flavobacteriia</taxon>
        <taxon>Flavobacteriales</taxon>
        <taxon>Flavobacteriaceae</taxon>
        <taxon>Winogradskyella</taxon>
    </lineage>
</organism>
<dbReference type="OrthoDB" id="1119089at2"/>
<keyword evidence="1" id="KW-1133">Transmembrane helix</keyword>
<dbReference type="Proteomes" id="UP000199492">
    <property type="component" value="Unassembled WGS sequence"/>
</dbReference>
<gene>
    <name evidence="2" type="ORF">SAMN04489796_106188</name>
</gene>
<feature type="transmembrane region" description="Helical" evidence="1">
    <location>
        <begin position="103"/>
        <end position="122"/>
    </location>
</feature>
<keyword evidence="1" id="KW-0812">Transmembrane</keyword>
<dbReference type="RefSeq" id="WP_092469229.1">
    <property type="nucleotide sequence ID" value="NZ_FNCZ01000006.1"/>
</dbReference>
<sequence>MKQTEMTLGITILLLMILRLFFTYPYAALLISLLTLLLAVLYFVLSFGLLNQIRFRNLFKKESYKDISILRIIGTIGTGFVLSLISISVLFKFQRWPYGNLNLLIGLVSLLPILAIVIFKFFTHKNKFYRILLIRLSIFFAVGVLFYLTKPETLLELKFRDSPDYVEAVKNEMNDPENMELQEITDKTRLKMDSSK</sequence>
<dbReference type="STRING" id="262004.SAMN04489796_106188"/>
<evidence type="ECO:0000313" key="2">
    <source>
        <dbReference type="EMBL" id="SDI04256.1"/>
    </source>
</evidence>
<keyword evidence="3" id="KW-1185">Reference proteome</keyword>
<keyword evidence="1" id="KW-0472">Membrane</keyword>
<protein>
    <submittedName>
        <fullName evidence="2">Uncharacterized protein</fullName>
    </submittedName>
</protein>
<dbReference type="AlphaFoldDB" id="A0A1G8HC69"/>
<evidence type="ECO:0000256" key="1">
    <source>
        <dbReference type="SAM" id="Phobius"/>
    </source>
</evidence>
<feature type="transmembrane region" description="Helical" evidence="1">
    <location>
        <begin position="7"/>
        <end position="24"/>
    </location>
</feature>
<proteinExistence type="predicted"/>
<feature type="transmembrane region" description="Helical" evidence="1">
    <location>
        <begin position="70"/>
        <end position="91"/>
    </location>
</feature>
<name>A0A1G8HC69_9FLAO</name>
<evidence type="ECO:0000313" key="3">
    <source>
        <dbReference type="Proteomes" id="UP000199492"/>
    </source>
</evidence>
<feature type="transmembrane region" description="Helical" evidence="1">
    <location>
        <begin position="129"/>
        <end position="148"/>
    </location>
</feature>
<feature type="transmembrane region" description="Helical" evidence="1">
    <location>
        <begin position="30"/>
        <end position="50"/>
    </location>
</feature>